<evidence type="ECO:0000313" key="2">
    <source>
        <dbReference type="Proteomes" id="UP000239833"/>
    </source>
</evidence>
<keyword evidence="1" id="KW-0131">Cell cycle</keyword>
<gene>
    <name evidence="1" type="ORF">ERICIII_04792</name>
</gene>
<proteinExistence type="predicted"/>
<dbReference type="InterPro" id="IPR036525">
    <property type="entry name" value="Tubulin/FtsZ_GTPase_sf"/>
</dbReference>
<dbReference type="AlphaFoldDB" id="A0A2L1U791"/>
<dbReference type="RefSeq" id="WP_104932823.1">
    <property type="nucleotide sequence ID" value="NZ_CP019656.1"/>
</dbReference>
<protein>
    <submittedName>
        <fullName evidence="1">Cell division protein FtsZ</fullName>
    </submittedName>
</protein>
<dbReference type="GO" id="GO:0051301">
    <property type="term" value="P:cell division"/>
    <property type="evidence" value="ECO:0007669"/>
    <property type="project" value="UniProtKB-KW"/>
</dbReference>
<name>A0A2L1U791_9BACL</name>
<reference evidence="2" key="1">
    <citation type="submission" date="2017-02" db="EMBL/GenBank/DDBJ databases">
        <title>Delineation of Paenibacillus larvae strains originating from foulbrood outbreaks.</title>
        <authorList>
            <person name="Beims H."/>
            <person name="Bunk B."/>
            <person name="Sproeer C."/>
            <person name="Mohr K.I."/>
            <person name="Pradella S."/>
            <person name="Guenther G."/>
            <person name="Rohde M."/>
            <person name="von der Ohe W."/>
            <person name="Steinert M."/>
        </authorList>
    </citation>
    <scope>NUCLEOTIDE SEQUENCE [LARGE SCALE GENOMIC DNA]</scope>
    <source>
        <strain evidence="2">Eric_III</strain>
        <plasmid evidence="2">Plasmid unnamed1</plasmid>
    </source>
</reference>
<geneLocation type="plasmid" evidence="1">
    <name>unnamed1</name>
</geneLocation>
<dbReference type="Gene3D" id="3.40.50.1440">
    <property type="entry name" value="Tubulin/FtsZ, GTPase domain"/>
    <property type="match status" value="1"/>
</dbReference>
<evidence type="ECO:0000313" key="1">
    <source>
        <dbReference type="EMBL" id="AVF28796.1"/>
    </source>
</evidence>
<keyword evidence="1" id="KW-0614">Plasmid</keyword>
<dbReference type="SUPFAM" id="SSF52490">
    <property type="entry name" value="Tubulin nucleotide-binding domain-like"/>
    <property type="match status" value="1"/>
</dbReference>
<keyword evidence="1" id="KW-0132">Cell division</keyword>
<dbReference type="EMBL" id="CP019656">
    <property type="protein sequence ID" value="AVF28796.1"/>
    <property type="molecule type" value="Genomic_DNA"/>
</dbReference>
<accession>A0A2L1U791</accession>
<dbReference type="Proteomes" id="UP000239833">
    <property type="component" value="Plasmid unnamed1"/>
</dbReference>
<sequence length="447" mass="49227">MSIKASIRDMNLGAMKATLAPFALGEEAEKGLKKLLNIDIVTLGQGGGRIGAELARFGWDTWMVNSAEVDMVEHDWIKNKIMLRDPDRGNLQGTAKNAAIGHAIAEKNVNEFKKIAIETQYSDLVVVTVALGGGQGNGAIPTAIEWISKVRDLAEKRTEKGNPTIMVIASLPARDESNPNVWLNAASGIKKLQEYINEKKIGACCLIDNELIRDYYERHEKLVYMNRVFSALDYSNIMMARSLFETFILSVLSGQASMDSTEVLEILSTPGWLTINRKEVVHTKDIDLNYEINSLFTENEVLASLDVSNSIAGGIAVITSAHNQLAAELVDQVKPIANRMLGRPSVLHSGILQTSSLYKKTYLIGLAVTPSLPEGISVSLIKKYKEEKGRKEEKEAAARAASTIFDDIEDIFSSNVKKQTRKGTVTLDDLEPVNEKPKTRKVCFSDL</sequence>
<organism evidence="1 2">
    <name type="scientific">Paenibacillus larvae subsp. larvae</name>
    <dbReference type="NCBI Taxonomy" id="147375"/>
    <lineage>
        <taxon>Bacteria</taxon>
        <taxon>Bacillati</taxon>
        <taxon>Bacillota</taxon>
        <taxon>Bacilli</taxon>
        <taxon>Bacillales</taxon>
        <taxon>Paenibacillaceae</taxon>
        <taxon>Paenibacillus</taxon>
    </lineage>
</organism>